<protein>
    <submittedName>
        <fullName evidence="2">Uncharacterized protein</fullName>
    </submittedName>
</protein>
<feature type="compositionally biased region" description="Basic and acidic residues" evidence="1">
    <location>
        <begin position="40"/>
        <end position="75"/>
    </location>
</feature>
<sequence length="257" mass="28810">MFLITFLGREYEVLPQHCIVSETVISRELDSLTTSNIESGAERRSADSGGHESKDIGNPDCRIPEHIPARSREEETIAEAGNPDIQVPDSVKREDRLRTRELDSPTTSNIESGADCRSADSCGHESKDIGNPDGRIPEHIPARSREEEPIAEAGNPDIRVRDSVKREDGLRARRTFKTRDAEEGRRQRGERREVVHGQTPAEEQKSTGQDDTAPGQDGPKELERRHVPGGMWLSQLRSCLKDRLRYIVGREGVSRDE</sequence>
<gene>
    <name evidence="2" type="ORF">NDU88_002463</name>
</gene>
<proteinExistence type="predicted"/>
<evidence type="ECO:0000313" key="2">
    <source>
        <dbReference type="EMBL" id="KAJ1214852.1"/>
    </source>
</evidence>
<feature type="compositionally biased region" description="Basic and acidic residues" evidence="1">
    <location>
        <begin position="90"/>
        <end position="103"/>
    </location>
</feature>
<feature type="compositionally biased region" description="Basic and acidic residues" evidence="1">
    <location>
        <begin position="158"/>
        <end position="195"/>
    </location>
</feature>
<accession>A0AAV7WLB0</accession>
<feature type="region of interest" description="Disordered" evidence="1">
    <location>
        <begin position="36"/>
        <end position="232"/>
    </location>
</feature>
<reference evidence="2" key="1">
    <citation type="journal article" date="2022" name="bioRxiv">
        <title>Sequencing and chromosome-scale assembly of the giantPleurodeles waltlgenome.</title>
        <authorList>
            <person name="Brown T."/>
            <person name="Elewa A."/>
            <person name="Iarovenko S."/>
            <person name="Subramanian E."/>
            <person name="Araus A.J."/>
            <person name="Petzold A."/>
            <person name="Susuki M."/>
            <person name="Suzuki K.-i.T."/>
            <person name="Hayashi T."/>
            <person name="Toyoda A."/>
            <person name="Oliveira C."/>
            <person name="Osipova E."/>
            <person name="Leigh N.D."/>
            <person name="Simon A."/>
            <person name="Yun M.H."/>
        </authorList>
    </citation>
    <scope>NUCLEOTIDE SEQUENCE</scope>
    <source>
        <strain evidence="2">20211129_DDA</strain>
        <tissue evidence="2">Liver</tissue>
    </source>
</reference>
<dbReference type="Proteomes" id="UP001066276">
    <property type="component" value="Chromosome 1_1"/>
</dbReference>
<feature type="compositionally biased region" description="Basic and acidic residues" evidence="1">
    <location>
        <begin position="122"/>
        <end position="148"/>
    </location>
</feature>
<evidence type="ECO:0000256" key="1">
    <source>
        <dbReference type="SAM" id="MobiDB-lite"/>
    </source>
</evidence>
<dbReference type="EMBL" id="JANPWB010000001">
    <property type="protein sequence ID" value="KAJ1214852.1"/>
    <property type="molecule type" value="Genomic_DNA"/>
</dbReference>
<name>A0AAV7WLB0_PLEWA</name>
<comment type="caution">
    <text evidence="2">The sequence shown here is derived from an EMBL/GenBank/DDBJ whole genome shotgun (WGS) entry which is preliminary data.</text>
</comment>
<organism evidence="2 3">
    <name type="scientific">Pleurodeles waltl</name>
    <name type="common">Iberian ribbed newt</name>
    <dbReference type="NCBI Taxonomy" id="8319"/>
    <lineage>
        <taxon>Eukaryota</taxon>
        <taxon>Metazoa</taxon>
        <taxon>Chordata</taxon>
        <taxon>Craniata</taxon>
        <taxon>Vertebrata</taxon>
        <taxon>Euteleostomi</taxon>
        <taxon>Amphibia</taxon>
        <taxon>Batrachia</taxon>
        <taxon>Caudata</taxon>
        <taxon>Salamandroidea</taxon>
        <taxon>Salamandridae</taxon>
        <taxon>Pleurodelinae</taxon>
        <taxon>Pleurodeles</taxon>
    </lineage>
</organism>
<dbReference type="AlphaFoldDB" id="A0AAV7WLB0"/>
<keyword evidence="3" id="KW-1185">Reference proteome</keyword>
<evidence type="ECO:0000313" key="3">
    <source>
        <dbReference type="Proteomes" id="UP001066276"/>
    </source>
</evidence>